<evidence type="ECO:0000313" key="1">
    <source>
        <dbReference type="EMBL" id="GAA0145416.1"/>
    </source>
</evidence>
<proteinExistence type="predicted"/>
<accession>A0AAV3P3U7</accession>
<gene>
    <name evidence="1" type="ORF">LIER_05614</name>
</gene>
<dbReference type="EMBL" id="BAABME010000776">
    <property type="protein sequence ID" value="GAA0145416.1"/>
    <property type="molecule type" value="Genomic_DNA"/>
</dbReference>
<name>A0AAV3P3U7_LITER</name>
<keyword evidence="2" id="KW-1185">Reference proteome</keyword>
<reference evidence="1 2" key="1">
    <citation type="submission" date="2024-01" db="EMBL/GenBank/DDBJ databases">
        <title>The complete chloroplast genome sequence of Lithospermum erythrorhizon: insights into the phylogenetic relationship among Boraginaceae species and the maternal lineages of purple gromwells.</title>
        <authorList>
            <person name="Okada T."/>
            <person name="Watanabe K."/>
        </authorList>
    </citation>
    <scope>NUCLEOTIDE SEQUENCE [LARGE SCALE GENOMIC DNA]</scope>
</reference>
<organism evidence="1 2">
    <name type="scientific">Lithospermum erythrorhizon</name>
    <name type="common">Purple gromwell</name>
    <name type="synonym">Lithospermum officinale var. erythrorhizon</name>
    <dbReference type="NCBI Taxonomy" id="34254"/>
    <lineage>
        <taxon>Eukaryota</taxon>
        <taxon>Viridiplantae</taxon>
        <taxon>Streptophyta</taxon>
        <taxon>Embryophyta</taxon>
        <taxon>Tracheophyta</taxon>
        <taxon>Spermatophyta</taxon>
        <taxon>Magnoliopsida</taxon>
        <taxon>eudicotyledons</taxon>
        <taxon>Gunneridae</taxon>
        <taxon>Pentapetalae</taxon>
        <taxon>asterids</taxon>
        <taxon>lamiids</taxon>
        <taxon>Boraginales</taxon>
        <taxon>Boraginaceae</taxon>
        <taxon>Boraginoideae</taxon>
        <taxon>Lithospermeae</taxon>
        <taxon>Lithospermum</taxon>
    </lineage>
</organism>
<comment type="caution">
    <text evidence="1">The sequence shown here is derived from an EMBL/GenBank/DDBJ whole genome shotgun (WGS) entry which is preliminary data.</text>
</comment>
<sequence>MLFHKWSILTRIYTTVEVETKQLVRVNMGLTKTVEDQLVRIGILEGKIQSMTRGIKMMNSSTKILDEILEKGKK</sequence>
<protein>
    <submittedName>
        <fullName evidence="1">Uncharacterized protein</fullName>
    </submittedName>
</protein>
<dbReference type="AlphaFoldDB" id="A0AAV3P3U7"/>
<dbReference type="Proteomes" id="UP001454036">
    <property type="component" value="Unassembled WGS sequence"/>
</dbReference>
<evidence type="ECO:0000313" key="2">
    <source>
        <dbReference type="Proteomes" id="UP001454036"/>
    </source>
</evidence>